<evidence type="ECO:0000256" key="3">
    <source>
        <dbReference type="ARBA" id="ARBA00022664"/>
    </source>
</evidence>
<dbReference type="SUPFAM" id="SSF54928">
    <property type="entry name" value="RNA-binding domain, RBD"/>
    <property type="match status" value="1"/>
</dbReference>
<protein>
    <recommendedName>
        <fullName evidence="12">RRM domain-containing protein</fullName>
    </recommendedName>
</protein>
<dbReference type="InterPro" id="IPR035979">
    <property type="entry name" value="RBD_domain_sf"/>
</dbReference>
<feature type="non-terminal residue" evidence="13">
    <location>
        <position position="1"/>
    </location>
</feature>
<comment type="similarity">
    <text evidence="9">Belongs to the splicing factor SR family. RS subfamily.</text>
</comment>
<feature type="domain" description="RRM" evidence="12">
    <location>
        <begin position="161"/>
        <end position="232"/>
    </location>
</feature>
<keyword evidence="4" id="KW-0747">Spliceosome</keyword>
<dbReference type="EMBL" id="JAHRHJ020000004">
    <property type="protein sequence ID" value="KAH9316980.1"/>
    <property type="molecule type" value="Genomic_DNA"/>
</dbReference>
<dbReference type="GO" id="GO:0006397">
    <property type="term" value="P:mRNA processing"/>
    <property type="evidence" value="ECO:0007669"/>
    <property type="project" value="UniProtKB-KW"/>
</dbReference>
<dbReference type="InterPro" id="IPR000504">
    <property type="entry name" value="RRM_dom"/>
</dbReference>
<dbReference type="CDD" id="cd12466">
    <property type="entry name" value="RRM2_AtRSp31_like"/>
    <property type="match status" value="1"/>
</dbReference>
<dbReference type="Proteomes" id="UP000824469">
    <property type="component" value="Unassembled WGS sequence"/>
</dbReference>
<evidence type="ECO:0000313" key="13">
    <source>
        <dbReference type="EMBL" id="KAH9316980.1"/>
    </source>
</evidence>
<evidence type="ECO:0000313" key="14">
    <source>
        <dbReference type="Proteomes" id="UP000824469"/>
    </source>
</evidence>
<dbReference type="PROSITE" id="PS50102">
    <property type="entry name" value="RRM"/>
    <property type="match status" value="2"/>
</dbReference>
<gene>
    <name evidence="13" type="ORF">KI387_018749</name>
</gene>
<evidence type="ECO:0000256" key="11">
    <source>
        <dbReference type="SAM" id="MobiDB-lite"/>
    </source>
</evidence>
<dbReference type="GO" id="GO:0016607">
    <property type="term" value="C:nuclear speck"/>
    <property type="evidence" value="ECO:0007669"/>
    <property type="project" value="UniProtKB-SubCell"/>
</dbReference>
<keyword evidence="14" id="KW-1185">Reference proteome</keyword>
<evidence type="ECO:0000256" key="5">
    <source>
        <dbReference type="ARBA" id="ARBA00022737"/>
    </source>
</evidence>
<name>A0AA38G7Q5_TAXCH</name>
<feature type="domain" description="RRM" evidence="12">
    <location>
        <begin position="69"/>
        <end position="141"/>
    </location>
</feature>
<feature type="region of interest" description="Disordered" evidence="11">
    <location>
        <begin position="235"/>
        <end position="296"/>
    </location>
</feature>
<keyword evidence="3" id="KW-0507">mRNA processing</keyword>
<keyword evidence="6 10" id="KW-0694">RNA-binding</keyword>
<dbReference type="OMA" id="KLMHVRI"/>
<proteinExistence type="inferred from homology"/>
<dbReference type="Pfam" id="PF00076">
    <property type="entry name" value="RRM_1"/>
    <property type="match status" value="2"/>
</dbReference>
<keyword evidence="2" id="KW-0597">Phosphoprotein</keyword>
<evidence type="ECO:0000256" key="8">
    <source>
        <dbReference type="ARBA" id="ARBA00023242"/>
    </source>
</evidence>
<keyword evidence="5" id="KW-0677">Repeat</keyword>
<evidence type="ECO:0000256" key="9">
    <source>
        <dbReference type="ARBA" id="ARBA00061587"/>
    </source>
</evidence>
<dbReference type="FunFam" id="3.30.70.330:FF:000294">
    <property type="entry name" value="Serine/arginine-rich splicing factor RS31"/>
    <property type="match status" value="1"/>
</dbReference>
<evidence type="ECO:0000256" key="1">
    <source>
        <dbReference type="ARBA" id="ARBA00004324"/>
    </source>
</evidence>
<evidence type="ECO:0000259" key="12">
    <source>
        <dbReference type="PROSITE" id="PS50102"/>
    </source>
</evidence>
<dbReference type="InterPro" id="IPR012677">
    <property type="entry name" value="Nucleotide-bd_a/b_plait_sf"/>
</dbReference>
<organism evidence="13 14">
    <name type="scientific">Taxus chinensis</name>
    <name type="common">Chinese yew</name>
    <name type="synonym">Taxus wallichiana var. chinensis</name>
    <dbReference type="NCBI Taxonomy" id="29808"/>
    <lineage>
        <taxon>Eukaryota</taxon>
        <taxon>Viridiplantae</taxon>
        <taxon>Streptophyta</taxon>
        <taxon>Embryophyta</taxon>
        <taxon>Tracheophyta</taxon>
        <taxon>Spermatophyta</taxon>
        <taxon>Pinopsida</taxon>
        <taxon>Pinidae</taxon>
        <taxon>Conifers II</taxon>
        <taxon>Cupressales</taxon>
        <taxon>Taxaceae</taxon>
        <taxon>Taxus</taxon>
    </lineage>
</organism>
<evidence type="ECO:0000256" key="7">
    <source>
        <dbReference type="ARBA" id="ARBA00023187"/>
    </source>
</evidence>
<dbReference type="GO" id="GO:0005681">
    <property type="term" value="C:spliceosomal complex"/>
    <property type="evidence" value="ECO:0007669"/>
    <property type="project" value="UniProtKB-KW"/>
</dbReference>
<evidence type="ECO:0000256" key="10">
    <source>
        <dbReference type="PROSITE-ProRule" id="PRU00176"/>
    </source>
</evidence>
<comment type="subcellular location">
    <subcellularLocation>
        <location evidence="1">Nucleus speckle</location>
    </subcellularLocation>
</comment>
<evidence type="ECO:0000256" key="2">
    <source>
        <dbReference type="ARBA" id="ARBA00022553"/>
    </source>
</evidence>
<dbReference type="GO" id="GO:0008380">
    <property type="term" value="P:RNA splicing"/>
    <property type="evidence" value="ECO:0007669"/>
    <property type="project" value="UniProtKB-KW"/>
</dbReference>
<comment type="caution">
    <text evidence="13">The sequence shown here is derived from an EMBL/GenBank/DDBJ whole genome shotgun (WGS) entry which is preliminary data.</text>
</comment>
<dbReference type="AlphaFoldDB" id="A0AA38G7Q5"/>
<evidence type="ECO:0000256" key="4">
    <source>
        <dbReference type="ARBA" id="ARBA00022728"/>
    </source>
</evidence>
<dbReference type="InterPro" id="IPR050907">
    <property type="entry name" value="SRSF"/>
</dbReference>
<keyword evidence="7" id="KW-0508">mRNA splicing</keyword>
<dbReference type="FunFam" id="3.30.70.330:FF:000299">
    <property type="entry name" value="Serine/arginine-rich splicing factor RS31"/>
    <property type="match status" value="1"/>
</dbReference>
<reference evidence="13 14" key="1">
    <citation type="journal article" date="2021" name="Nat. Plants">
        <title>The Taxus genome provides insights into paclitaxel biosynthesis.</title>
        <authorList>
            <person name="Xiong X."/>
            <person name="Gou J."/>
            <person name="Liao Q."/>
            <person name="Li Y."/>
            <person name="Zhou Q."/>
            <person name="Bi G."/>
            <person name="Li C."/>
            <person name="Du R."/>
            <person name="Wang X."/>
            <person name="Sun T."/>
            <person name="Guo L."/>
            <person name="Liang H."/>
            <person name="Lu P."/>
            <person name="Wu Y."/>
            <person name="Zhang Z."/>
            <person name="Ro D.K."/>
            <person name="Shang Y."/>
            <person name="Huang S."/>
            <person name="Yan J."/>
        </authorList>
    </citation>
    <scope>NUCLEOTIDE SEQUENCE [LARGE SCALE GENOMIC DNA]</scope>
    <source>
        <strain evidence="13">Ta-2019</strain>
    </source>
</reference>
<dbReference type="SMART" id="SM00360">
    <property type="entry name" value="RRM"/>
    <property type="match status" value="2"/>
</dbReference>
<dbReference type="GO" id="GO:0003723">
    <property type="term" value="F:RNA binding"/>
    <property type="evidence" value="ECO:0007669"/>
    <property type="project" value="UniProtKB-UniRule"/>
</dbReference>
<sequence length="309" mass="36137">MCGLDRGLPLWVFIQVTPLIAPEGRLRLPSLPGAVWGSRGDQSRFDRDSVRYSGKLLCISSEEQEFKMRPIFVGNFEYDTRQSELERFFSRYGRVERVDMKSGFAFVYMSDERDADDAIRGLDNREFGRQRRRLSVEWARGDRGIRHREGGSRAGNSKPTKTLFVINFDPYTTRVRDLERHFEPYGKLMHVRIRRNFAFVQYETQEEATKALDCTHMSKVFDRVISVEYAIRDDDDDRNDRRESPVERGIYGRQAERGSPGYGRSDSPIYGRRTGRASPDYGRASSPVYDRYRGHVNDRNYGPVYDRYR</sequence>
<accession>A0AA38G7Q5</accession>
<keyword evidence="8" id="KW-0539">Nucleus</keyword>
<evidence type="ECO:0000256" key="6">
    <source>
        <dbReference type="ARBA" id="ARBA00022884"/>
    </source>
</evidence>
<dbReference type="Gene3D" id="3.30.70.330">
    <property type="match status" value="2"/>
</dbReference>
<dbReference type="PANTHER" id="PTHR23147">
    <property type="entry name" value="SERINE/ARGININE RICH SPLICING FACTOR"/>
    <property type="match status" value="1"/>
</dbReference>